<dbReference type="HOGENOM" id="CLU_1731723_0_0_1"/>
<sequence length="151" mass="16172">MRCLTLFLASLLPLVVYCQSPLVVDTPVSITQCQPVLITWSGGISPYVASVWVTDPCPTGSCAIAVTSTTTTSWTWMAVAYSGGKIQFCVSDSSTTNPLTCSSILSVYPSGTPYVALPLSSYHIHPRLTSSQQTLLVYLLTSRASPSPYQL</sequence>
<dbReference type="AlphaFoldDB" id="A0A067PUF8"/>
<dbReference type="Proteomes" id="UP000027265">
    <property type="component" value="Unassembled WGS sequence"/>
</dbReference>
<dbReference type="EMBL" id="KL197731">
    <property type="protein sequence ID" value="KDQ53961.1"/>
    <property type="molecule type" value="Genomic_DNA"/>
</dbReference>
<keyword evidence="1" id="KW-0732">Signal</keyword>
<proteinExistence type="predicted"/>
<evidence type="ECO:0000313" key="3">
    <source>
        <dbReference type="Proteomes" id="UP000027265"/>
    </source>
</evidence>
<reference evidence="3" key="1">
    <citation type="journal article" date="2014" name="Proc. Natl. Acad. Sci. U.S.A.">
        <title>Extensive sampling of basidiomycete genomes demonstrates inadequacy of the white-rot/brown-rot paradigm for wood decay fungi.</title>
        <authorList>
            <person name="Riley R."/>
            <person name="Salamov A.A."/>
            <person name="Brown D.W."/>
            <person name="Nagy L.G."/>
            <person name="Floudas D."/>
            <person name="Held B.W."/>
            <person name="Levasseur A."/>
            <person name="Lombard V."/>
            <person name="Morin E."/>
            <person name="Otillar R."/>
            <person name="Lindquist E.A."/>
            <person name="Sun H."/>
            <person name="LaButti K.M."/>
            <person name="Schmutz J."/>
            <person name="Jabbour D."/>
            <person name="Luo H."/>
            <person name="Baker S.E."/>
            <person name="Pisabarro A.G."/>
            <person name="Walton J.D."/>
            <person name="Blanchette R.A."/>
            <person name="Henrissat B."/>
            <person name="Martin F."/>
            <person name="Cullen D."/>
            <person name="Hibbett D.S."/>
            <person name="Grigoriev I.V."/>
        </authorList>
    </citation>
    <scope>NUCLEOTIDE SEQUENCE [LARGE SCALE GENOMIC DNA]</scope>
    <source>
        <strain evidence="3">MUCL 33604</strain>
    </source>
</reference>
<protein>
    <submittedName>
        <fullName evidence="2">Uncharacterized protein</fullName>
    </submittedName>
</protein>
<name>A0A067PUF8_9AGAM</name>
<evidence type="ECO:0000256" key="1">
    <source>
        <dbReference type="SAM" id="SignalP"/>
    </source>
</evidence>
<dbReference type="OrthoDB" id="3362246at2759"/>
<keyword evidence="3" id="KW-1185">Reference proteome</keyword>
<evidence type="ECO:0000313" key="2">
    <source>
        <dbReference type="EMBL" id="KDQ53961.1"/>
    </source>
</evidence>
<organism evidence="2 3">
    <name type="scientific">Jaapia argillacea MUCL 33604</name>
    <dbReference type="NCBI Taxonomy" id="933084"/>
    <lineage>
        <taxon>Eukaryota</taxon>
        <taxon>Fungi</taxon>
        <taxon>Dikarya</taxon>
        <taxon>Basidiomycota</taxon>
        <taxon>Agaricomycotina</taxon>
        <taxon>Agaricomycetes</taxon>
        <taxon>Agaricomycetidae</taxon>
        <taxon>Jaapiales</taxon>
        <taxon>Jaapiaceae</taxon>
        <taxon>Jaapia</taxon>
    </lineage>
</organism>
<feature type="signal peptide" evidence="1">
    <location>
        <begin position="1"/>
        <end position="18"/>
    </location>
</feature>
<feature type="chain" id="PRO_5001643495" evidence="1">
    <location>
        <begin position="19"/>
        <end position="151"/>
    </location>
</feature>
<accession>A0A067PUF8</accession>
<gene>
    <name evidence="2" type="ORF">JAAARDRAFT_38943</name>
</gene>
<dbReference type="InParanoid" id="A0A067PUF8"/>